<comment type="caution">
    <text evidence="2">The sequence shown here is derived from an EMBL/GenBank/DDBJ whole genome shotgun (WGS) entry which is preliminary data.</text>
</comment>
<proteinExistence type="predicted"/>
<sequence length="274" mass="30274">MPRAARRTSGPSATSNRTNPYPKTSPKNKTKNKSATDKENVDPNPSSSATTAASDKGDYRAIELEEIDGEIPCYDNATTVRRKLNKLIADKGTIPGSSKKWNQSAMAAEMQELEKGGHPVEYNRNASGPTARSLGGFLKKSGQMGGGDSPCYYWGNAMLEKLRIYNGEKKSKPRLEAEKHRDRRRHRPKAEKEDNNSENQCPSIDDNTEDTRETEWSPDKLISLACVVGDVCRLSDSTGASAPEEKALRDEVRSVETAYAKGDGIVESRHQRDR</sequence>
<keyword evidence="3" id="KW-1185">Reference proteome</keyword>
<evidence type="ECO:0000313" key="3">
    <source>
        <dbReference type="Proteomes" id="UP000578531"/>
    </source>
</evidence>
<dbReference type="EMBL" id="JACCJC010000048">
    <property type="protein sequence ID" value="KAF6232484.1"/>
    <property type="molecule type" value="Genomic_DNA"/>
</dbReference>
<evidence type="ECO:0000256" key="1">
    <source>
        <dbReference type="SAM" id="MobiDB-lite"/>
    </source>
</evidence>
<dbReference type="AlphaFoldDB" id="A0A8H6FPT0"/>
<protein>
    <submittedName>
        <fullName evidence="2">Uncharacterized protein</fullName>
    </submittedName>
</protein>
<organism evidence="2 3">
    <name type="scientific">Letharia columbiana</name>
    <dbReference type="NCBI Taxonomy" id="112416"/>
    <lineage>
        <taxon>Eukaryota</taxon>
        <taxon>Fungi</taxon>
        <taxon>Dikarya</taxon>
        <taxon>Ascomycota</taxon>
        <taxon>Pezizomycotina</taxon>
        <taxon>Lecanoromycetes</taxon>
        <taxon>OSLEUM clade</taxon>
        <taxon>Lecanoromycetidae</taxon>
        <taxon>Lecanorales</taxon>
        <taxon>Lecanorineae</taxon>
        <taxon>Parmeliaceae</taxon>
        <taxon>Letharia</taxon>
    </lineage>
</organism>
<feature type="compositionally biased region" description="Basic and acidic residues" evidence="1">
    <location>
        <begin position="170"/>
        <end position="180"/>
    </location>
</feature>
<dbReference type="Proteomes" id="UP000578531">
    <property type="component" value="Unassembled WGS sequence"/>
</dbReference>
<dbReference type="RefSeq" id="XP_037161911.1">
    <property type="nucleotide sequence ID" value="XM_037311254.1"/>
</dbReference>
<reference evidence="2 3" key="1">
    <citation type="journal article" date="2020" name="Genomics">
        <title>Complete, high-quality genomes from long-read metagenomic sequencing of two wolf lichen thalli reveals enigmatic genome architecture.</title>
        <authorList>
            <person name="McKenzie S.K."/>
            <person name="Walston R.F."/>
            <person name="Allen J.L."/>
        </authorList>
    </citation>
    <scope>NUCLEOTIDE SEQUENCE [LARGE SCALE GENOMIC DNA]</scope>
    <source>
        <strain evidence="2">WasteWater2</strain>
    </source>
</reference>
<feature type="region of interest" description="Disordered" evidence="1">
    <location>
        <begin position="236"/>
        <end position="274"/>
    </location>
</feature>
<name>A0A8H6FPT0_9LECA</name>
<feature type="compositionally biased region" description="Basic and acidic residues" evidence="1">
    <location>
        <begin position="264"/>
        <end position="274"/>
    </location>
</feature>
<gene>
    <name evidence="2" type="ORF">HO173_009364</name>
</gene>
<evidence type="ECO:0000313" key="2">
    <source>
        <dbReference type="EMBL" id="KAF6232484.1"/>
    </source>
</evidence>
<feature type="region of interest" description="Disordered" evidence="1">
    <location>
        <begin position="1"/>
        <end position="58"/>
    </location>
</feature>
<accession>A0A8H6FPT0</accession>
<dbReference type="OrthoDB" id="2592504at2759"/>
<dbReference type="GeneID" id="59291015"/>
<feature type="compositionally biased region" description="Basic and acidic residues" evidence="1">
    <location>
        <begin position="243"/>
        <end position="254"/>
    </location>
</feature>
<feature type="region of interest" description="Disordered" evidence="1">
    <location>
        <begin position="170"/>
        <end position="216"/>
    </location>
</feature>